<organism evidence="1 2">
    <name type="scientific">Paenibacillus ginsengarvi</name>
    <dbReference type="NCBI Taxonomy" id="400777"/>
    <lineage>
        <taxon>Bacteria</taxon>
        <taxon>Bacillati</taxon>
        <taxon>Bacillota</taxon>
        <taxon>Bacilli</taxon>
        <taxon>Bacillales</taxon>
        <taxon>Paenibacillaceae</taxon>
        <taxon>Paenibacillus</taxon>
    </lineage>
</organism>
<protein>
    <submittedName>
        <fullName evidence="1">Uncharacterized protein</fullName>
    </submittedName>
</protein>
<accession>A0A3B0BD75</accession>
<sequence>MSPAEIMDRVYRMAANPLWDGFDPSLIPVALYDGAATWLFTSGQPSPSFKPVDGHISIYVYVGLHEAVRANSIAVLEGQVTATVMLDGIGSRDLSVTASIVLHEMFHVFQAVHCTDRGGNLSAMFVYPADNAREIGLRRLETKAISKALSAVDSKIARGWCAEGLRIRQQRYEALPGEYAEFERDTERLEGLAHYIEKKSLGRRFADFPENEFEPDDVRRRCYPLGCAFAFLLDRFKDGWSGTFYSNGACLDRLLADSISTGESGGIGFSKEEEAEAFHQATEDIAVMVRGRSEIWRQFGSRIGARLELRFREPMRIQAMDPSNMKRIGHQEVWHSRYLKLGDGADRIEMLGSEAITESAGLHPLFSGIAAVTFVLNDEPDIRHQDGVILSDVAGFKLRLTENRLSEMKLSSG</sequence>
<evidence type="ECO:0000313" key="2">
    <source>
        <dbReference type="Proteomes" id="UP000282311"/>
    </source>
</evidence>
<comment type="caution">
    <text evidence="1">The sequence shown here is derived from an EMBL/GenBank/DDBJ whole genome shotgun (WGS) entry which is preliminary data.</text>
</comment>
<reference evidence="1 2" key="1">
    <citation type="journal article" date="2007" name="Int. J. Syst. Evol. Microbiol.">
        <title>Paenibacillus ginsengarvi sp. nov., isolated from soil from ginseng cultivation.</title>
        <authorList>
            <person name="Yoon M.H."/>
            <person name="Ten L.N."/>
            <person name="Im W.T."/>
        </authorList>
    </citation>
    <scope>NUCLEOTIDE SEQUENCE [LARGE SCALE GENOMIC DNA]</scope>
    <source>
        <strain evidence="1 2">KCTC 13059</strain>
    </source>
</reference>
<dbReference type="OrthoDB" id="161597at2"/>
<proteinExistence type="predicted"/>
<name>A0A3B0BD75_9BACL</name>
<dbReference type="Proteomes" id="UP000282311">
    <property type="component" value="Unassembled WGS sequence"/>
</dbReference>
<keyword evidence="2" id="KW-1185">Reference proteome</keyword>
<dbReference type="EMBL" id="RBAH01000030">
    <property type="protein sequence ID" value="RKN70632.1"/>
    <property type="molecule type" value="Genomic_DNA"/>
</dbReference>
<gene>
    <name evidence="1" type="ORF">D7M11_29760</name>
</gene>
<evidence type="ECO:0000313" key="1">
    <source>
        <dbReference type="EMBL" id="RKN70632.1"/>
    </source>
</evidence>
<dbReference type="AlphaFoldDB" id="A0A3B0BD75"/>
<dbReference type="RefSeq" id="WP_120750918.1">
    <property type="nucleotide sequence ID" value="NZ_RBAH01000030.1"/>
</dbReference>